<dbReference type="AlphaFoldDB" id="A0A4Q1CFW3"/>
<organism evidence="1 2">
    <name type="scientific">Lacibacter luteus</name>
    <dbReference type="NCBI Taxonomy" id="2508719"/>
    <lineage>
        <taxon>Bacteria</taxon>
        <taxon>Pseudomonadati</taxon>
        <taxon>Bacteroidota</taxon>
        <taxon>Chitinophagia</taxon>
        <taxon>Chitinophagales</taxon>
        <taxon>Chitinophagaceae</taxon>
        <taxon>Lacibacter</taxon>
    </lineage>
</organism>
<name>A0A4Q1CFW3_9BACT</name>
<gene>
    <name evidence="1" type="ORF">ESA94_16070</name>
</gene>
<proteinExistence type="predicted"/>
<dbReference type="OrthoDB" id="978748at2"/>
<dbReference type="Proteomes" id="UP000290204">
    <property type="component" value="Unassembled WGS sequence"/>
</dbReference>
<sequence>MKAATVQEIKLELQQLPQTKVTELCLRLARFKKENKELLTYLLFEADDMPLYIKHVNEEVDALFETINKSNVYFVKKTLRKIVRTAAKYVRYSGSETVEAEVLIYLCTRIKELGTTINSNTIISNIYKAQLKKIDKVIAAMHEDLQYDYVKQVRKLG</sequence>
<comment type="caution">
    <text evidence="1">The sequence shown here is derived from an EMBL/GenBank/DDBJ whole genome shotgun (WGS) entry which is preliminary data.</text>
</comment>
<protein>
    <submittedName>
        <fullName evidence="1">Uncharacterized protein</fullName>
    </submittedName>
</protein>
<dbReference type="EMBL" id="SDHW01000005">
    <property type="protein sequence ID" value="RXK58903.1"/>
    <property type="molecule type" value="Genomic_DNA"/>
</dbReference>
<evidence type="ECO:0000313" key="2">
    <source>
        <dbReference type="Proteomes" id="UP000290204"/>
    </source>
</evidence>
<keyword evidence="2" id="KW-1185">Reference proteome</keyword>
<reference evidence="1 2" key="1">
    <citation type="submission" date="2019-01" db="EMBL/GenBank/DDBJ databases">
        <title>Lacibacter sp. strain TTM-7.</title>
        <authorList>
            <person name="Chen W.-M."/>
        </authorList>
    </citation>
    <scope>NUCLEOTIDE SEQUENCE [LARGE SCALE GENOMIC DNA]</scope>
    <source>
        <strain evidence="1 2">TTM-7</strain>
    </source>
</reference>
<dbReference type="RefSeq" id="WP_129131959.1">
    <property type="nucleotide sequence ID" value="NZ_SDHW01000005.1"/>
</dbReference>
<evidence type="ECO:0000313" key="1">
    <source>
        <dbReference type="EMBL" id="RXK58903.1"/>
    </source>
</evidence>
<accession>A0A4Q1CFW3</accession>